<accession>A0A7C3J5P1</accession>
<proteinExistence type="predicted"/>
<dbReference type="NCBIfam" id="NF005548">
    <property type="entry name" value="PRK07208.1-4"/>
    <property type="match status" value="1"/>
</dbReference>
<dbReference type="PANTHER" id="PTHR21197">
    <property type="entry name" value="UDP-GALACTOPYRANOSE MUTASE"/>
    <property type="match status" value="1"/>
</dbReference>
<evidence type="ECO:0000313" key="1">
    <source>
        <dbReference type="EMBL" id="HFK23367.1"/>
    </source>
</evidence>
<dbReference type="SUPFAM" id="SSF51971">
    <property type="entry name" value="Nucleotide-binding domain"/>
    <property type="match status" value="1"/>
</dbReference>
<dbReference type="GO" id="GO:0008767">
    <property type="term" value="F:UDP-galactopyranose mutase activity"/>
    <property type="evidence" value="ECO:0007669"/>
    <property type="project" value="TreeGrafter"/>
</dbReference>
<comment type="caution">
    <text evidence="1">The sequence shown here is derived from an EMBL/GenBank/DDBJ whole genome shotgun (WGS) entry which is preliminary data.</text>
</comment>
<dbReference type="EMBL" id="DSTT01000002">
    <property type="protein sequence ID" value="HFK23367.1"/>
    <property type="molecule type" value="Genomic_DNA"/>
</dbReference>
<dbReference type="GO" id="GO:0050660">
    <property type="term" value="F:flavin adenine dinucleotide binding"/>
    <property type="evidence" value="ECO:0007669"/>
    <property type="project" value="TreeGrafter"/>
</dbReference>
<reference evidence="1" key="1">
    <citation type="journal article" date="2020" name="mSystems">
        <title>Genome- and Community-Level Interaction Insights into Carbon Utilization and Element Cycling Functions of Hydrothermarchaeota in Hydrothermal Sediment.</title>
        <authorList>
            <person name="Zhou Z."/>
            <person name="Liu Y."/>
            <person name="Xu W."/>
            <person name="Pan J."/>
            <person name="Luo Z.H."/>
            <person name="Li M."/>
        </authorList>
    </citation>
    <scope>NUCLEOTIDE SEQUENCE [LARGE SCALE GENOMIC DNA]</scope>
    <source>
        <strain evidence="1">SpSt-464</strain>
    </source>
</reference>
<dbReference type="AlphaFoldDB" id="A0A7C3J5P1"/>
<sequence length="523" mass="61349">MGKRVIVGGGGPAGLTASYLFSKNKDYEVILFEKSNYFGGIAKTFEFNGNRIDLGGHRFFSKSEWVMDFWKSIFPVQTERSKDQIILNQQVNFENRGKKVDPEKEDNLFLVRNRLSRIFYNRKFFSYPVSLSFETLSNLGLKKSFKIGVDYLKIKAKPIKEEKNLEDFFINRFGFELYDTFFKDYTEKVWGVSCKDIEASWGRQRVKGLDIGKAIKHALTKNFKVKNIDQKEVETSLIEKFLYPKYGPGQFWDEVGNLAKKNGAKIEKNKRIVKVEIKGNRIVAVKVEDKGKNVERIECDYFISTLPIKDLFEGMEGENIPDNVKDVALNLQYRDFFTVGVLLKKLLLENKTKIKTVNNIIPDNWIYIQEKDVKVGRAQIFNNWSPYLVKDLNSVWMGLEYFANTKDDIWNWKDENLKEFSYDEMEKIGFFKKDDVLDSVILKEEKAYPAYFGVYRDFDVVKDYTDRIENLFLIGRNGMHRYNNMDHSMLSAKECYEIVTQNKKSKETIWNVNAEESYHERKD</sequence>
<name>A0A7C3J5P1_UNCW3</name>
<dbReference type="Gene3D" id="3.50.50.60">
    <property type="entry name" value="FAD/NAD(P)-binding domain"/>
    <property type="match status" value="1"/>
</dbReference>
<gene>
    <name evidence="1" type="ORF">ENS15_01750</name>
</gene>
<dbReference type="InterPro" id="IPR036188">
    <property type="entry name" value="FAD/NAD-bd_sf"/>
</dbReference>
<dbReference type="Pfam" id="PF13450">
    <property type="entry name" value="NAD_binding_8"/>
    <property type="match status" value="1"/>
</dbReference>
<organism evidence="1">
    <name type="scientific">candidate division WOR-3 bacterium</name>
    <dbReference type="NCBI Taxonomy" id="2052148"/>
    <lineage>
        <taxon>Bacteria</taxon>
        <taxon>Bacteria division WOR-3</taxon>
    </lineage>
</organism>
<protein>
    <submittedName>
        <fullName evidence="1">NAD(P)/FAD-dependent oxidoreductase</fullName>
    </submittedName>
</protein>
<dbReference type="NCBIfam" id="NF005546">
    <property type="entry name" value="PRK07208.1-2"/>
    <property type="match status" value="1"/>
</dbReference>
<dbReference type="PANTHER" id="PTHR21197:SF0">
    <property type="entry name" value="UDP-GALACTOPYRANOSE MUTASE"/>
    <property type="match status" value="1"/>
</dbReference>
<dbReference type="GO" id="GO:0005829">
    <property type="term" value="C:cytosol"/>
    <property type="evidence" value="ECO:0007669"/>
    <property type="project" value="TreeGrafter"/>
</dbReference>